<dbReference type="CDD" id="cd00090">
    <property type="entry name" value="HTH_ARSR"/>
    <property type="match status" value="1"/>
</dbReference>
<dbReference type="SUPFAM" id="SSF46785">
    <property type="entry name" value="Winged helix' DNA-binding domain"/>
    <property type="match status" value="1"/>
</dbReference>
<name>A0A5P3VT09_9BURK</name>
<dbReference type="Proteomes" id="UP000325743">
    <property type="component" value="Plasmid unnamed1"/>
</dbReference>
<dbReference type="CDD" id="cd05403">
    <property type="entry name" value="NT_KNTase_like"/>
    <property type="match status" value="1"/>
</dbReference>
<evidence type="ECO:0000313" key="3">
    <source>
        <dbReference type="Proteomes" id="UP000325743"/>
    </source>
</evidence>
<dbReference type="InterPro" id="IPR011991">
    <property type="entry name" value="ArsR-like_HTH"/>
</dbReference>
<gene>
    <name evidence="2" type="ORF">D2917_31995</name>
</gene>
<dbReference type="InterPro" id="IPR036388">
    <property type="entry name" value="WH-like_DNA-bd_sf"/>
</dbReference>
<sequence length="203" mass="22029">MGTSFVDALFTKSQQRVMAVLFGAPERSFYANEIVALAGAGVGAVHRELAKLEGAGLLTSHRVGNQRHYQANREAPIFEELRSIVSKTLGVGEILRDALQPLWTRITLAFVFGSVAKASDHAGSDVDVLILADDLSYGEVLATLDHASARLGRKVNPTVFSPTEFVKRIQEGRAFVIRVLDQPKIFVKGNPDELDSLARAAKS</sequence>
<reference evidence="2 3" key="1">
    <citation type="submission" date="2018-09" db="EMBL/GenBank/DDBJ databases">
        <title>Complete genome sequence of Cupriavidus oxalaticus T2, a bacterium capable of phenol tolerance and degradation.</title>
        <authorList>
            <person name="Yan J."/>
        </authorList>
    </citation>
    <scope>NUCLEOTIDE SEQUENCE [LARGE SCALE GENOMIC DNA]</scope>
    <source>
        <strain evidence="2 3">T2</strain>
        <plasmid evidence="2 3">unnamed1</plasmid>
    </source>
</reference>
<dbReference type="AlphaFoldDB" id="A0A5P3VT09"/>
<dbReference type="InterPro" id="IPR041633">
    <property type="entry name" value="Polbeta"/>
</dbReference>
<dbReference type="Gene3D" id="1.10.10.10">
    <property type="entry name" value="Winged helix-like DNA-binding domain superfamily/Winged helix DNA-binding domain"/>
    <property type="match status" value="1"/>
</dbReference>
<accession>A0A5P3VT09</accession>
<dbReference type="GO" id="GO:0006355">
    <property type="term" value="P:regulation of DNA-templated transcription"/>
    <property type="evidence" value="ECO:0007669"/>
    <property type="project" value="UniProtKB-ARBA"/>
</dbReference>
<dbReference type="Gene3D" id="3.30.460.10">
    <property type="entry name" value="Beta Polymerase, domain 2"/>
    <property type="match status" value="1"/>
</dbReference>
<proteinExistence type="predicted"/>
<feature type="domain" description="Polymerase beta nucleotidyltransferase" evidence="1">
    <location>
        <begin position="105"/>
        <end position="155"/>
    </location>
</feature>
<organism evidence="2 3">
    <name type="scientific">Cupriavidus oxalaticus</name>
    <dbReference type="NCBI Taxonomy" id="96344"/>
    <lineage>
        <taxon>Bacteria</taxon>
        <taxon>Pseudomonadati</taxon>
        <taxon>Pseudomonadota</taxon>
        <taxon>Betaproteobacteria</taxon>
        <taxon>Burkholderiales</taxon>
        <taxon>Burkholderiaceae</taxon>
        <taxon>Cupriavidus</taxon>
    </lineage>
</organism>
<evidence type="ECO:0000259" key="1">
    <source>
        <dbReference type="Pfam" id="PF18765"/>
    </source>
</evidence>
<dbReference type="InterPro" id="IPR043519">
    <property type="entry name" value="NT_sf"/>
</dbReference>
<protein>
    <submittedName>
        <fullName evidence="2">Transcriptional regulator</fullName>
    </submittedName>
</protein>
<keyword evidence="2" id="KW-0614">Plasmid</keyword>
<dbReference type="InterPro" id="IPR036390">
    <property type="entry name" value="WH_DNA-bd_sf"/>
</dbReference>
<evidence type="ECO:0000313" key="2">
    <source>
        <dbReference type="EMBL" id="QEZ49105.1"/>
    </source>
</evidence>
<geneLocation type="plasmid" evidence="2">
    <name>unnamed1</name>
</geneLocation>
<dbReference type="Pfam" id="PF18765">
    <property type="entry name" value="Polbeta"/>
    <property type="match status" value="1"/>
</dbReference>
<dbReference type="EMBL" id="CP032520">
    <property type="protein sequence ID" value="QEZ49105.1"/>
    <property type="molecule type" value="Genomic_DNA"/>
</dbReference>
<dbReference type="SUPFAM" id="SSF81301">
    <property type="entry name" value="Nucleotidyltransferase"/>
    <property type="match status" value="1"/>
</dbReference>
<dbReference type="RefSeq" id="WP_151073275.1">
    <property type="nucleotide sequence ID" value="NZ_CP032520.1"/>
</dbReference>